<evidence type="ECO:0000256" key="3">
    <source>
        <dbReference type="ARBA" id="ARBA00012071"/>
    </source>
</evidence>
<dbReference type="UniPathway" id="UPA00359">
    <property type="reaction ID" value="UER00482"/>
</dbReference>
<dbReference type="InterPro" id="IPR003758">
    <property type="entry name" value="LpxK"/>
</dbReference>
<keyword evidence="7 13" id="KW-0808">Transferase</keyword>
<comment type="caution">
    <text evidence="15">The sequence shown here is derived from an EMBL/GenBank/DDBJ whole genome shotgun (WGS) entry which is preliminary data.</text>
</comment>
<feature type="binding site" evidence="13">
    <location>
        <begin position="69"/>
        <end position="76"/>
    </location>
    <ligand>
        <name>ATP</name>
        <dbReference type="ChEBI" id="CHEBI:30616"/>
    </ligand>
</feature>
<evidence type="ECO:0000256" key="10">
    <source>
        <dbReference type="ARBA" id="ARBA00022840"/>
    </source>
</evidence>
<keyword evidence="9 13" id="KW-0418">Kinase</keyword>
<evidence type="ECO:0000256" key="9">
    <source>
        <dbReference type="ARBA" id="ARBA00022777"/>
    </source>
</evidence>
<dbReference type="GO" id="GO:0005886">
    <property type="term" value="C:plasma membrane"/>
    <property type="evidence" value="ECO:0007669"/>
    <property type="project" value="TreeGrafter"/>
</dbReference>
<dbReference type="GO" id="GO:0009244">
    <property type="term" value="P:lipopolysaccharide core region biosynthetic process"/>
    <property type="evidence" value="ECO:0007669"/>
    <property type="project" value="TreeGrafter"/>
</dbReference>
<evidence type="ECO:0000256" key="12">
    <source>
        <dbReference type="ARBA" id="ARBA00029757"/>
    </source>
</evidence>
<evidence type="ECO:0000256" key="14">
    <source>
        <dbReference type="SAM" id="MobiDB-lite"/>
    </source>
</evidence>
<evidence type="ECO:0000256" key="1">
    <source>
        <dbReference type="ARBA" id="ARBA00002274"/>
    </source>
</evidence>
<dbReference type="SUPFAM" id="SSF52540">
    <property type="entry name" value="P-loop containing nucleoside triphosphate hydrolases"/>
    <property type="match status" value="1"/>
</dbReference>
<dbReference type="GO" id="GO:0005524">
    <property type="term" value="F:ATP binding"/>
    <property type="evidence" value="ECO:0007669"/>
    <property type="project" value="UniProtKB-UniRule"/>
</dbReference>
<dbReference type="Proteomes" id="UP000545507">
    <property type="component" value="Unassembled WGS sequence"/>
</dbReference>
<dbReference type="InterPro" id="IPR027417">
    <property type="entry name" value="P-loop_NTPase"/>
</dbReference>
<evidence type="ECO:0000256" key="2">
    <source>
        <dbReference type="ARBA" id="ARBA00004870"/>
    </source>
</evidence>
<dbReference type="PANTHER" id="PTHR42724:SF1">
    <property type="entry name" value="TETRAACYLDISACCHARIDE 4'-KINASE, MITOCHONDRIAL-RELATED"/>
    <property type="match status" value="1"/>
</dbReference>
<evidence type="ECO:0000256" key="4">
    <source>
        <dbReference type="ARBA" id="ARBA00016436"/>
    </source>
</evidence>
<evidence type="ECO:0000256" key="13">
    <source>
        <dbReference type="HAMAP-Rule" id="MF_00409"/>
    </source>
</evidence>
<dbReference type="GO" id="GO:0009245">
    <property type="term" value="P:lipid A biosynthetic process"/>
    <property type="evidence" value="ECO:0007669"/>
    <property type="project" value="UniProtKB-UniRule"/>
</dbReference>
<name>A0A7Y8GVG5_9BURK</name>
<evidence type="ECO:0000256" key="6">
    <source>
        <dbReference type="ARBA" id="ARBA00022556"/>
    </source>
</evidence>
<keyword evidence="6 13" id="KW-0441">Lipid A biosynthesis</keyword>
<keyword evidence="16" id="KW-1185">Reference proteome</keyword>
<keyword evidence="5 13" id="KW-0444">Lipid biosynthesis</keyword>
<dbReference type="AlphaFoldDB" id="A0A7Y8GVG5"/>
<gene>
    <name evidence="13" type="primary">lpxK</name>
    <name evidence="15" type="ORF">F3K02_06165</name>
</gene>
<evidence type="ECO:0000256" key="11">
    <source>
        <dbReference type="ARBA" id="ARBA00023098"/>
    </source>
</evidence>
<dbReference type="GO" id="GO:0009029">
    <property type="term" value="F:lipid-A 4'-kinase activity"/>
    <property type="evidence" value="ECO:0007669"/>
    <property type="project" value="UniProtKB-UniRule"/>
</dbReference>
<dbReference type="RefSeq" id="WP_177134376.1">
    <property type="nucleotide sequence ID" value="NZ_VYGV01000006.1"/>
</dbReference>
<dbReference type="Pfam" id="PF02606">
    <property type="entry name" value="LpxK"/>
    <property type="match status" value="1"/>
</dbReference>
<dbReference type="NCBIfam" id="TIGR00682">
    <property type="entry name" value="lpxK"/>
    <property type="match status" value="1"/>
</dbReference>
<evidence type="ECO:0000313" key="16">
    <source>
        <dbReference type="Proteomes" id="UP000545507"/>
    </source>
</evidence>
<comment type="pathway">
    <text evidence="2 13">Glycolipid biosynthesis; lipid IV(A) biosynthesis; lipid IV(A) from (3R)-3-hydroxytetradecanoyl-[acyl-carrier-protein] and UDP-N-acetyl-alpha-D-glucosamine: step 6/6.</text>
</comment>
<organism evidence="15 16">
    <name type="scientific">Hydrogenophaga aromaticivorans</name>
    <dbReference type="NCBI Taxonomy" id="2610898"/>
    <lineage>
        <taxon>Bacteria</taxon>
        <taxon>Pseudomonadati</taxon>
        <taxon>Pseudomonadota</taxon>
        <taxon>Betaproteobacteria</taxon>
        <taxon>Burkholderiales</taxon>
        <taxon>Comamonadaceae</taxon>
        <taxon>Hydrogenophaga</taxon>
    </lineage>
</organism>
<comment type="similarity">
    <text evidence="13">Belongs to the LpxK family.</text>
</comment>
<accession>A0A7Y8GVG5</accession>
<evidence type="ECO:0000256" key="5">
    <source>
        <dbReference type="ARBA" id="ARBA00022516"/>
    </source>
</evidence>
<dbReference type="PANTHER" id="PTHR42724">
    <property type="entry name" value="TETRAACYLDISACCHARIDE 4'-KINASE"/>
    <property type="match status" value="1"/>
</dbReference>
<comment type="catalytic activity">
    <reaction evidence="13">
        <text>a lipid A disaccharide + ATP = a lipid IVA + ADP + H(+)</text>
        <dbReference type="Rhea" id="RHEA:67840"/>
        <dbReference type="ChEBI" id="CHEBI:15378"/>
        <dbReference type="ChEBI" id="CHEBI:30616"/>
        <dbReference type="ChEBI" id="CHEBI:176343"/>
        <dbReference type="ChEBI" id="CHEBI:176425"/>
        <dbReference type="ChEBI" id="CHEBI:456216"/>
        <dbReference type="EC" id="2.7.1.130"/>
    </reaction>
</comment>
<sequence length="366" mass="39336">MPAAQPQRLDQGQARWQGIWRTRGPLAHVLWPVSVLYGALTGLRRWLYAAGMLKITRLPVPVIVVGNVVVGGAGKTPTVLALLQHLQQRGWHPGVVSRGHGRRGTGVLEVQPDTPATESGDEPALIWRSGGMPVFVAARRAEAAQALLAAHPGVDLILCDDGLQHLALGRDLSVAVFDDRGTGNGWLLPAGLLREPWPPGAGNPFRPDLVLNQRSESASVVPSTTPLERPSDLPVFEATRRLADHAIGPQGQRRPLREFQGHAVTALAGIARPSVFFDMLRARGLTLTKTLALPDHAEQATYAALLQGCKGPILCTEKDAVKLFACCPEPPAGDDPQAWAVPLELRADAAFFEALDHRLASIPRAR</sequence>
<evidence type="ECO:0000313" key="15">
    <source>
        <dbReference type="EMBL" id="NWF44838.1"/>
    </source>
</evidence>
<keyword evidence="8 13" id="KW-0547">Nucleotide-binding</keyword>
<reference evidence="15 16" key="1">
    <citation type="submission" date="2019-09" db="EMBL/GenBank/DDBJ databases">
        <title>Hydrogenophaga aromatica sp. nov., isolated from a para-xylene-degrading enrichment culture.</title>
        <authorList>
            <person name="Tancsics A."/>
            <person name="Banerjee S."/>
        </authorList>
    </citation>
    <scope>NUCLEOTIDE SEQUENCE [LARGE SCALE GENOMIC DNA]</scope>
    <source>
        <strain evidence="15 16">D2P1</strain>
    </source>
</reference>
<dbReference type="EC" id="2.7.1.130" evidence="3 13"/>
<keyword evidence="10 13" id="KW-0067">ATP-binding</keyword>
<proteinExistence type="inferred from homology"/>
<keyword evidence="11 13" id="KW-0443">Lipid metabolism</keyword>
<comment type="function">
    <text evidence="1 13">Transfers the gamma-phosphate of ATP to the 4'-position of a tetraacyldisaccharide 1-phosphate intermediate (termed DS-1-P) to form tetraacyldisaccharide 1,4'-bis-phosphate (lipid IVA).</text>
</comment>
<dbReference type="HAMAP" id="MF_00409">
    <property type="entry name" value="LpxK"/>
    <property type="match status" value="1"/>
</dbReference>
<evidence type="ECO:0000256" key="8">
    <source>
        <dbReference type="ARBA" id="ARBA00022741"/>
    </source>
</evidence>
<dbReference type="EMBL" id="VYGV01000006">
    <property type="protein sequence ID" value="NWF44838.1"/>
    <property type="molecule type" value="Genomic_DNA"/>
</dbReference>
<evidence type="ECO:0000256" key="7">
    <source>
        <dbReference type="ARBA" id="ARBA00022679"/>
    </source>
</evidence>
<feature type="region of interest" description="Disordered" evidence="14">
    <location>
        <begin position="94"/>
        <end position="121"/>
    </location>
</feature>
<protein>
    <recommendedName>
        <fullName evidence="4 13">Tetraacyldisaccharide 4'-kinase</fullName>
        <ecNumber evidence="3 13">2.7.1.130</ecNumber>
    </recommendedName>
    <alternativeName>
        <fullName evidence="12 13">Lipid A 4'-kinase</fullName>
    </alternativeName>
</protein>